<feature type="transmembrane region" description="Helical" evidence="5">
    <location>
        <begin position="53"/>
        <end position="70"/>
    </location>
</feature>
<feature type="transmembrane region" description="Helical" evidence="5">
    <location>
        <begin position="124"/>
        <end position="144"/>
    </location>
</feature>
<evidence type="ECO:0000256" key="4">
    <source>
        <dbReference type="ARBA" id="ARBA00023136"/>
    </source>
</evidence>
<organism evidence="7 8">
    <name type="scientific">Nocardioides panacis</name>
    <dbReference type="NCBI Taxonomy" id="2849501"/>
    <lineage>
        <taxon>Bacteria</taxon>
        <taxon>Bacillati</taxon>
        <taxon>Actinomycetota</taxon>
        <taxon>Actinomycetes</taxon>
        <taxon>Propionibacteriales</taxon>
        <taxon>Nocardioidaceae</taxon>
        <taxon>Nocardioides</taxon>
    </lineage>
</organism>
<accession>A0A975T079</accession>
<evidence type="ECO:0000256" key="3">
    <source>
        <dbReference type="ARBA" id="ARBA00022989"/>
    </source>
</evidence>
<dbReference type="Proteomes" id="UP000683575">
    <property type="component" value="Chromosome"/>
</dbReference>
<name>A0A975T079_9ACTN</name>
<evidence type="ECO:0000256" key="1">
    <source>
        <dbReference type="ARBA" id="ARBA00004141"/>
    </source>
</evidence>
<evidence type="ECO:0000259" key="6">
    <source>
        <dbReference type="Pfam" id="PF01794"/>
    </source>
</evidence>
<keyword evidence="8" id="KW-1185">Reference proteome</keyword>
<feature type="domain" description="Ferric oxidoreductase" evidence="6">
    <location>
        <begin position="15"/>
        <end position="135"/>
    </location>
</feature>
<dbReference type="GO" id="GO:0016020">
    <property type="term" value="C:membrane"/>
    <property type="evidence" value="ECO:0007669"/>
    <property type="project" value="UniProtKB-SubCell"/>
</dbReference>
<dbReference type="AlphaFoldDB" id="A0A975T079"/>
<protein>
    <submittedName>
        <fullName evidence="7">Ferric reductase-like transmembrane domain-containing protein</fullName>
    </submittedName>
</protein>
<evidence type="ECO:0000256" key="2">
    <source>
        <dbReference type="ARBA" id="ARBA00022692"/>
    </source>
</evidence>
<proteinExistence type="predicted"/>
<evidence type="ECO:0000313" key="8">
    <source>
        <dbReference type="Proteomes" id="UP000683575"/>
    </source>
</evidence>
<dbReference type="KEGG" id="nps:KRR39_04145"/>
<dbReference type="InterPro" id="IPR013130">
    <property type="entry name" value="Fe3_Rdtase_TM_dom"/>
</dbReference>
<gene>
    <name evidence="7" type="ORF">KRR39_04145</name>
</gene>
<feature type="transmembrane region" description="Helical" evidence="5">
    <location>
        <begin position="6"/>
        <end position="32"/>
    </location>
</feature>
<sequence length="197" mass="21269">MLHGPFLWYANRGTGVVLLVLLTLTTVLGVLATRGDAGSRVPRFLTQSFHRNLALVSTVLLVVHVATAVVDEYVDIRWWQAFVPVGATYQPLWLGLGTVALDLVAVVVLSSLLRARLSHRSWRVLHLSAYACWAVSVLHGQGIGTDAGQGWARVTGLACVAAVALAVLVRLAGLRRRSVRRRRTAAVNGLLVTGGHR</sequence>
<dbReference type="Pfam" id="PF01794">
    <property type="entry name" value="Ferric_reduct"/>
    <property type="match status" value="1"/>
</dbReference>
<keyword evidence="2 5" id="KW-0812">Transmembrane</keyword>
<evidence type="ECO:0000256" key="5">
    <source>
        <dbReference type="SAM" id="Phobius"/>
    </source>
</evidence>
<evidence type="ECO:0000313" key="7">
    <source>
        <dbReference type="EMBL" id="QWZ09027.1"/>
    </source>
</evidence>
<comment type="subcellular location">
    <subcellularLocation>
        <location evidence="1">Membrane</location>
        <topology evidence="1">Multi-pass membrane protein</topology>
    </subcellularLocation>
</comment>
<keyword evidence="4 5" id="KW-0472">Membrane</keyword>
<feature type="transmembrane region" description="Helical" evidence="5">
    <location>
        <begin position="90"/>
        <end position="112"/>
    </location>
</feature>
<dbReference type="RefSeq" id="WP_216940873.1">
    <property type="nucleotide sequence ID" value="NZ_CP077062.1"/>
</dbReference>
<reference evidence="7" key="1">
    <citation type="submission" date="2021-06" db="EMBL/GenBank/DDBJ databases">
        <title>Complete genome sequence of Nocardioides sp. G188.</title>
        <authorList>
            <person name="Im W.-T."/>
        </authorList>
    </citation>
    <scope>NUCLEOTIDE SEQUENCE</scope>
    <source>
        <strain evidence="7">G188</strain>
    </source>
</reference>
<feature type="transmembrane region" description="Helical" evidence="5">
    <location>
        <begin position="150"/>
        <end position="173"/>
    </location>
</feature>
<dbReference type="EMBL" id="CP077062">
    <property type="protein sequence ID" value="QWZ09027.1"/>
    <property type="molecule type" value="Genomic_DNA"/>
</dbReference>
<keyword evidence="3 5" id="KW-1133">Transmembrane helix</keyword>